<evidence type="ECO:0000313" key="7">
    <source>
        <dbReference type="EMBL" id="ETV82715.1"/>
    </source>
</evidence>
<dbReference type="STRING" id="112090.W4GSM5"/>
<dbReference type="VEuPathDB" id="FungiDB:H257_04531"/>
<dbReference type="InterPro" id="IPR011009">
    <property type="entry name" value="Kinase-like_dom_sf"/>
</dbReference>
<evidence type="ECO:0000256" key="5">
    <source>
        <dbReference type="ARBA" id="ARBA00022840"/>
    </source>
</evidence>
<dbReference type="FunFam" id="1.10.510.10:FF:000571">
    <property type="entry name" value="Maternal embryonic leucine zipper kinase"/>
    <property type="match status" value="1"/>
</dbReference>
<keyword evidence="1" id="KW-0723">Serine/threonine-protein kinase</keyword>
<evidence type="ECO:0000256" key="2">
    <source>
        <dbReference type="ARBA" id="ARBA00022679"/>
    </source>
</evidence>
<dbReference type="GO" id="GO:0005524">
    <property type="term" value="F:ATP binding"/>
    <property type="evidence" value="ECO:0007669"/>
    <property type="project" value="UniProtKB-KW"/>
</dbReference>
<dbReference type="Gene3D" id="1.10.510.10">
    <property type="entry name" value="Transferase(Phosphotransferase) domain 1"/>
    <property type="match status" value="3"/>
</dbReference>
<dbReference type="AlphaFoldDB" id="W4GSM5"/>
<sequence length="979" mass="108270">MDEYTMEHVISKEPAKIVCQVLHKATSRRFAMKIYDTALMDVHRLNALRVELNTLLPINHPNLINVHDINVEDGLCYVVCDLEEGDDLFDVLLRKGRFSEDEAKALIKVLLETVRDCHALGMVHRNLKPESVWMPCSDDPTCLKLSNFGLAVSTSDDNAMTAVCGSPDYMAPEILANLQPPLASYGPQVDVWSLGVVAYVLLSGVFPFSGSTQTDLFDAIQAGILDMPDVSAPAKRFISNMLTVDPTQRATLDALLQHPWLQHVPKNIVTSDSSNAIETAGGAARRKFKAAAMTVQATLALKNHFCMPPPTLPMSQIVIPDEVAINKRHETLTMDAFLAAYDMADHHRQDMSLHDSGGVTARRYATASGVDVYLTFYSKEMMAFEDEVDLHAHVDILRQLTYHGNIANLHAFYSDCYEYCVAIEHVPNATDLFERVVDRGCPDEQEARQIMTRVLKAVEHCHDKGIIHRNIKLESVVVTAGVYSADTCVKLTNFGMATRADADVTLVCGSYDYIAPEVLDNIDAGDGGGCPYGVEVDIWSVGVLVFVLLGGYLPFHGPTQVELFQAIKTGHVQFDEPYWQHISKDAKDFICSMLVTNPRRRRSAKELLQHAWITSPTIVPLNQVEPKPSPAKQRFRTAALSVKAAVSFKLWTTFASKYSEVDQSTCVCTATGRVFALKKFTTGGPTTSTHVAVLTRLKQHLPEVAPVRDVFYEMDEVYVVEQDMQESGGDDLLFNRIVANDGYNEIDAVHIVTSLLHAVQKCHTVDVVHSNLTAENIWLQGGNNDEPPSIKLTNFGQTRHELLAGIEYAAPEVVTSQLCVHDSGDDKRHYDKPADVWSVGVVAFVLLCGYLPFHGRSGFDSFRRIKRGKVEFESPYWDHISSDAKAFISSALMVDPTARATVSDLVAHAWICDDGLLDNTKFVPLTNTVAKITLFNARRQLKAVIKVVQTSVQVSSTKSNEPCDVVQKKCDTAGTVQSA</sequence>
<dbReference type="RefSeq" id="XP_009827386.1">
    <property type="nucleotide sequence ID" value="XM_009829084.1"/>
</dbReference>
<name>W4GSM5_APHAT</name>
<accession>W4GSM5</accession>
<dbReference type="PANTHER" id="PTHR24349">
    <property type="entry name" value="SERINE/THREONINE-PROTEIN KINASE"/>
    <property type="match status" value="1"/>
</dbReference>
<evidence type="ECO:0000256" key="3">
    <source>
        <dbReference type="ARBA" id="ARBA00022741"/>
    </source>
</evidence>
<dbReference type="GeneID" id="20806527"/>
<feature type="domain" description="Protein kinase" evidence="6">
    <location>
        <begin position="4"/>
        <end position="261"/>
    </location>
</feature>
<protein>
    <submittedName>
        <fullName evidence="7">CAMK protein kinase</fullName>
    </submittedName>
</protein>
<reference evidence="7" key="1">
    <citation type="submission" date="2013-12" db="EMBL/GenBank/DDBJ databases">
        <title>The Genome Sequence of Aphanomyces astaci APO3.</title>
        <authorList>
            <consortium name="The Broad Institute Genomics Platform"/>
            <person name="Russ C."/>
            <person name="Tyler B."/>
            <person name="van West P."/>
            <person name="Dieguez-Uribeondo J."/>
            <person name="Young S.K."/>
            <person name="Zeng Q."/>
            <person name="Gargeya S."/>
            <person name="Fitzgerald M."/>
            <person name="Abouelleil A."/>
            <person name="Alvarado L."/>
            <person name="Chapman S.B."/>
            <person name="Gainer-Dewar J."/>
            <person name="Goldberg J."/>
            <person name="Griggs A."/>
            <person name="Gujja S."/>
            <person name="Hansen M."/>
            <person name="Howarth C."/>
            <person name="Imamovic A."/>
            <person name="Ireland A."/>
            <person name="Larimer J."/>
            <person name="McCowan C."/>
            <person name="Murphy C."/>
            <person name="Pearson M."/>
            <person name="Poon T.W."/>
            <person name="Priest M."/>
            <person name="Roberts A."/>
            <person name="Saif S."/>
            <person name="Shea T."/>
            <person name="Sykes S."/>
            <person name="Wortman J."/>
            <person name="Nusbaum C."/>
            <person name="Birren B."/>
        </authorList>
    </citation>
    <scope>NUCLEOTIDE SEQUENCE [LARGE SCALE GENOMIC DNA]</scope>
    <source>
        <strain evidence="7">APO3</strain>
    </source>
</reference>
<keyword evidence="3" id="KW-0547">Nucleotide-binding</keyword>
<evidence type="ECO:0000259" key="6">
    <source>
        <dbReference type="PROSITE" id="PS50011"/>
    </source>
</evidence>
<dbReference type="OrthoDB" id="541276at2759"/>
<dbReference type="PROSITE" id="PS50011">
    <property type="entry name" value="PROTEIN_KINASE_DOM"/>
    <property type="match status" value="3"/>
</dbReference>
<dbReference type="Gene3D" id="3.30.200.20">
    <property type="entry name" value="Phosphorylase Kinase, domain 1"/>
    <property type="match status" value="1"/>
</dbReference>
<dbReference type="InterPro" id="IPR050205">
    <property type="entry name" value="CDPK_Ser/Thr_kinases"/>
</dbReference>
<evidence type="ECO:0000256" key="1">
    <source>
        <dbReference type="ARBA" id="ARBA00022527"/>
    </source>
</evidence>
<dbReference type="GO" id="GO:0004674">
    <property type="term" value="F:protein serine/threonine kinase activity"/>
    <property type="evidence" value="ECO:0007669"/>
    <property type="project" value="UniProtKB-KW"/>
</dbReference>
<dbReference type="InterPro" id="IPR000719">
    <property type="entry name" value="Prot_kinase_dom"/>
</dbReference>
<feature type="domain" description="Protein kinase" evidence="6">
    <location>
        <begin position="643"/>
        <end position="911"/>
    </location>
</feature>
<proteinExistence type="predicted"/>
<gene>
    <name evidence="7" type="ORF">H257_04531</name>
</gene>
<organism evidence="7">
    <name type="scientific">Aphanomyces astaci</name>
    <name type="common">Crayfish plague agent</name>
    <dbReference type="NCBI Taxonomy" id="112090"/>
    <lineage>
        <taxon>Eukaryota</taxon>
        <taxon>Sar</taxon>
        <taxon>Stramenopiles</taxon>
        <taxon>Oomycota</taxon>
        <taxon>Saprolegniomycetes</taxon>
        <taxon>Saprolegniales</taxon>
        <taxon>Verrucalvaceae</taxon>
        <taxon>Aphanomyces</taxon>
    </lineage>
</organism>
<feature type="domain" description="Protein kinase" evidence="6">
    <location>
        <begin position="326"/>
        <end position="613"/>
    </location>
</feature>
<keyword evidence="4 7" id="KW-0418">Kinase</keyword>
<keyword evidence="2" id="KW-0808">Transferase</keyword>
<evidence type="ECO:0000256" key="4">
    <source>
        <dbReference type="ARBA" id="ARBA00022777"/>
    </source>
</evidence>
<keyword evidence="5" id="KW-0067">ATP-binding</keyword>
<dbReference type="Pfam" id="PF00069">
    <property type="entry name" value="Pkinase"/>
    <property type="match status" value="3"/>
</dbReference>
<dbReference type="EMBL" id="KI913121">
    <property type="protein sequence ID" value="ETV82715.1"/>
    <property type="molecule type" value="Genomic_DNA"/>
</dbReference>
<dbReference type="SUPFAM" id="SSF56112">
    <property type="entry name" value="Protein kinase-like (PK-like)"/>
    <property type="match status" value="3"/>
</dbReference>